<dbReference type="KEGG" id="ccos:Pan44_25960"/>
<dbReference type="Proteomes" id="UP000315700">
    <property type="component" value="Chromosome"/>
</dbReference>
<dbReference type="AlphaFoldDB" id="A0A517SEK7"/>
<proteinExistence type="predicted"/>
<keyword evidence="1" id="KW-0732">Signal</keyword>
<protein>
    <submittedName>
        <fullName evidence="2">Uncharacterized protein</fullName>
    </submittedName>
</protein>
<dbReference type="InParanoid" id="A0A517SEK7"/>
<gene>
    <name evidence="2" type="ORF">Pan44_25960</name>
</gene>
<evidence type="ECO:0000256" key="1">
    <source>
        <dbReference type="SAM" id="SignalP"/>
    </source>
</evidence>
<reference evidence="2 3" key="1">
    <citation type="submission" date="2019-02" db="EMBL/GenBank/DDBJ databases">
        <title>Deep-cultivation of Planctomycetes and their phenomic and genomic characterization uncovers novel biology.</title>
        <authorList>
            <person name="Wiegand S."/>
            <person name="Jogler M."/>
            <person name="Boedeker C."/>
            <person name="Pinto D."/>
            <person name="Vollmers J."/>
            <person name="Rivas-Marin E."/>
            <person name="Kohn T."/>
            <person name="Peeters S.H."/>
            <person name="Heuer A."/>
            <person name="Rast P."/>
            <person name="Oberbeckmann S."/>
            <person name="Bunk B."/>
            <person name="Jeske O."/>
            <person name="Meyerdierks A."/>
            <person name="Storesund J.E."/>
            <person name="Kallscheuer N."/>
            <person name="Luecker S."/>
            <person name="Lage O.M."/>
            <person name="Pohl T."/>
            <person name="Merkel B.J."/>
            <person name="Hornburger P."/>
            <person name="Mueller R.-W."/>
            <person name="Bruemmer F."/>
            <person name="Labrenz M."/>
            <person name="Spormann A.M."/>
            <person name="Op den Camp H."/>
            <person name="Overmann J."/>
            <person name="Amann R."/>
            <person name="Jetten M.S.M."/>
            <person name="Mascher T."/>
            <person name="Medema M.H."/>
            <person name="Devos D.P."/>
            <person name="Kaster A.-K."/>
            <person name="Ovreas L."/>
            <person name="Rohde M."/>
            <person name="Galperin M.Y."/>
            <person name="Jogler C."/>
        </authorList>
    </citation>
    <scope>NUCLEOTIDE SEQUENCE [LARGE SCALE GENOMIC DNA]</scope>
    <source>
        <strain evidence="2 3">Pan44</strain>
    </source>
</reference>
<evidence type="ECO:0000313" key="3">
    <source>
        <dbReference type="Proteomes" id="UP000315700"/>
    </source>
</evidence>
<sequence length="517" mass="57397" precursor="true">MSALKIASLIVGSFMAAATQAAEPPRPFRIRFVDEATGRGIPLVELTTVNHVTYVTDSAGQVACDESEQFDGDVYFGVKCQGYEPPKAPFGYEGVRLPAKAGGEATVKLKRINIAERICRLTGAGRYRDSVLLGDDVPEGDRITRGQVVGQDSIQATIYRGKQYWFWGDTSRAAFPLGLFRTAGATTPLFVPGRDSLDRGLPYQYFTESDTGFARAMIPYPEQKDGVIWISGVAVVPNSKGVERMVCRYSRRKGLLEQIEQGIAEFDDEQEIFIPVTHQPLTEKWRFIDSHPVFVEEGGTRWLMWGDATATVRVPATFEAVCDPAQYEAFTCLKGGETGAAPQVDRTPEGQLNWRWDHKTAPITAEAEQNLLKAGQIKPEELRLSPESGTEPGQRIRMAFGTVRFNKHRNCWVLISGQHDGSSSFLGEVWYSEGPAPNGPFARAVKIVTHAGQSFYNVCHHADLDEQGGRFVYFEGTYTNSFTKNIAPTPRYEYNQILYRLDLDAEGLKPARLPSTK</sequence>
<dbReference type="EMBL" id="CP036271">
    <property type="protein sequence ID" value="QDT54563.1"/>
    <property type="molecule type" value="Genomic_DNA"/>
</dbReference>
<feature type="signal peptide" evidence="1">
    <location>
        <begin position="1"/>
        <end position="21"/>
    </location>
</feature>
<dbReference type="RefSeq" id="WP_197454052.1">
    <property type="nucleotide sequence ID" value="NZ_CP036271.1"/>
</dbReference>
<feature type="chain" id="PRO_5021885429" evidence="1">
    <location>
        <begin position="22"/>
        <end position="517"/>
    </location>
</feature>
<keyword evidence="3" id="KW-1185">Reference proteome</keyword>
<accession>A0A517SEK7</accession>
<organism evidence="2 3">
    <name type="scientific">Caulifigura coniformis</name>
    <dbReference type="NCBI Taxonomy" id="2527983"/>
    <lineage>
        <taxon>Bacteria</taxon>
        <taxon>Pseudomonadati</taxon>
        <taxon>Planctomycetota</taxon>
        <taxon>Planctomycetia</taxon>
        <taxon>Planctomycetales</taxon>
        <taxon>Planctomycetaceae</taxon>
        <taxon>Caulifigura</taxon>
    </lineage>
</organism>
<name>A0A517SEK7_9PLAN</name>
<evidence type="ECO:0000313" key="2">
    <source>
        <dbReference type="EMBL" id="QDT54563.1"/>
    </source>
</evidence>